<sequence>MKVHLFATYPMSLVIHGGQRRVKEILRSYTNSRIAASGTSIVFKPFWDQFLRRQNQSDPNISLIDISSIAMDQFMKTPLLEDVLIGKIASKSESTLRMVADDVNRHQPDAYQLEHPFLWPVVKVLIEKRMIPNLPVIYSGHNVEYQHKAECYHANFKKDDAERHLTAVYELETELLRESSLTLAVSDEDRSNYEQHAKAEVVLARNGATVPGVTEKVIKRCVEKYSLSGKPFALAVSSNHPPNIAGMKKILSDNCGYVPPGCRILLVGGCGRPIEESLQKPPFIGLNEKKVTALGFLPDHELDALRVLASLQLLMITGGGGTNVKTADALVSGSPIIATTTAMRGYEQYITNHNVTVCDDPKLFRDEIRCKLEEQRLRDRPTYNWKIMEDRRSLTWENTLVPAADAIRRLAA</sequence>
<evidence type="ECO:0000256" key="1">
    <source>
        <dbReference type="ARBA" id="ARBA00022679"/>
    </source>
</evidence>
<evidence type="ECO:0008006" key="4">
    <source>
        <dbReference type="Google" id="ProtNLM"/>
    </source>
</evidence>
<name>A0A517QXK7_9PLAN</name>
<dbReference type="SUPFAM" id="SSF53756">
    <property type="entry name" value="UDP-Glycosyltransferase/glycogen phosphorylase"/>
    <property type="match status" value="1"/>
</dbReference>
<reference evidence="2 3" key="1">
    <citation type="submission" date="2019-02" db="EMBL/GenBank/DDBJ databases">
        <title>Deep-cultivation of Planctomycetes and their phenomic and genomic characterization uncovers novel biology.</title>
        <authorList>
            <person name="Wiegand S."/>
            <person name="Jogler M."/>
            <person name="Boedeker C."/>
            <person name="Pinto D."/>
            <person name="Vollmers J."/>
            <person name="Rivas-Marin E."/>
            <person name="Kohn T."/>
            <person name="Peeters S.H."/>
            <person name="Heuer A."/>
            <person name="Rast P."/>
            <person name="Oberbeckmann S."/>
            <person name="Bunk B."/>
            <person name="Jeske O."/>
            <person name="Meyerdierks A."/>
            <person name="Storesund J.E."/>
            <person name="Kallscheuer N."/>
            <person name="Luecker S."/>
            <person name="Lage O.M."/>
            <person name="Pohl T."/>
            <person name="Merkel B.J."/>
            <person name="Hornburger P."/>
            <person name="Mueller R.-W."/>
            <person name="Bruemmer F."/>
            <person name="Labrenz M."/>
            <person name="Spormann A.M."/>
            <person name="Op den Camp H."/>
            <person name="Overmann J."/>
            <person name="Amann R."/>
            <person name="Jetten M.S.M."/>
            <person name="Mascher T."/>
            <person name="Medema M.H."/>
            <person name="Devos D.P."/>
            <person name="Kaster A.-K."/>
            <person name="Ovreas L."/>
            <person name="Rohde M."/>
            <person name="Galperin M.Y."/>
            <person name="Jogler C."/>
        </authorList>
    </citation>
    <scope>NUCLEOTIDE SEQUENCE [LARGE SCALE GENOMIC DNA]</scope>
    <source>
        <strain evidence="2 3">Pan189</strain>
    </source>
</reference>
<evidence type="ECO:0000313" key="2">
    <source>
        <dbReference type="EMBL" id="QDT36371.1"/>
    </source>
</evidence>
<protein>
    <recommendedName>
        <fullName evidence="4">Glycosyl transferases group 1</fullName>
    </recommendedName>
</protein>
<organism evidence="2 3">
    <name type="scientific">Stratiformator vulcanicus</name>
    <dbReference type="NCBI Taxonomy" id="2527980"/>
    <lineage>
        <taxon>Bacteria</taxon>
        <taxon>Pseudomonadati</taxon>
        <taxon>Planctomycetota</taxon>
        <taxon>Planctomycetia</taxon>
        <taxon>Planctomycetales</taxon>
        <taxon>Planctomycetaceae</taxon>
        <taxon>Stratiformator</taxon>
    </lineage>
</organism>
<accession>A0A517QXK7</accession>
<evidence type="ECO:0000313" key="3">
    <source>
        <dbReference type="Proteomes" id="UP000317318"/>
    </source>
</evidence>
<dbReference type="RefSeq" id="WP_145362581.1">
    <property type="nucleotide sequence ID" value="NZ_CP036268.1"/>
</dbReference>
<dbReference type="GO" id="GO:0016757">
    <property type="term" value="F:glycosyltransferase activity"/>
    <property type="evidence" value="ECO:0007669"/>
    <property type="project" value="TreeGrafter"/>
</dbReference>
<keyword evidence="3" id="KW-1185">Reference proteome</keyword>
<dbReference type="KEGG" id="svp:Pan189_07270"/>
<dbReference type="AlphaFoldDB" id="A0A517QXK7"/>
<gene>
    <name evidence="2" type="ORF">Pan189_07270</name>
</gene>
<proteinExistence type="predicted"/>
<dbReference type="GO" id="GO:0009103">
    <property type="term" value="P:lipopolysaccharide biosynthetic process"/>
    <property type="evidence" value="ECO:0007669"/>
    <property type="project" value="TreeGrafter"/>
</dbReference>
<keyword evidence="1" id="KW-0808">Transferase</keyword>
<dbReference type="Proteomes" id="UP000317318">
    <property type="component" value="Chromosome"/>
</dbReference>
<dbReference type="OrthoDB" id="9807209at2"/>
<dbReference type="PANTHER" id="PTHR46401:SF2">
    <property type="entry name" value="GLYCOSYLTRANSFERASE WBBK-RELATED"/>
    <property type="match status" value="1"/>
</dbReference>
<dbReference type="PANTHER" id="PTHR46401">
    <property type="entry name" value="GLYCOSYLTRANSFERASE WBBK-RELATED"/>
    <property type="match status" value="1"/>
</dbReference>
<dbReference type="EMBL" id="CP036268">
    <property type="protein sequence ID" value="QDT36371.1"/>
    <property type="molecule type" value="Genomic_DNA"/>
</dbReference>